<sequence>MFSIECKFAEWAWIDEHRYTCNIKRKNIPENQSAILDGRHLVPHTNFDVTGISFLSCRLTKIPKNLLLKSFSLLQALAVSNCGLREIKREDLIGLHDLRVLWLNDNEIEFLPGDLFIDMKKLEYVSFEKNKIRFIDAELLDPLPNLKLINFYGNVAIDKVYNSTFSTQGNASLEGIKIEIRTKCRPPFRENPKKLEENEELREQLNKRDKEIEILNEKVNNSMANEASLHEEISKMQKETKKFKILDDIMIIARDEDFKDFTILTRGEKFKLHKFIIAARSPTIKRIIKIRPETESVTFTDIPSSAFRELLKYFYDNEFPSNDANFKNILVTAYKLEIDEIKNYSLNKLFESLNEENALEILTLANKFDIEILRTKAFEEIQKVFPERELKIEIATDVGKIKKLIEAKKKFDEEFKNL</sequence>
<evidence type="ECO:0000313" key="5">
    <source>
        <dbReference type="Proteomes" id="UP001107558"/>
    </source>
</evidence>
<dbReference type="InterPro" id="IPR032675">
    <property type="entry name" value="LRR_dom_sf"/>
</dbReference>
<proteinExistence type="predicted"/>
<protein>
    <recommendedName>
        <fullName evidence="3">BTB domain-containing protein</fullName>
    </recommendedName>
</protein>
<reference evidence="4" key="1">
    <citation type="submission" date="2021-03" db="EMBL/GenBank/DDBJ databases">
        <title>Chromosome level genome of the anhydrobiotic midge Polypedilum vanderplanki.</title>
        <authorList>
            <person name="Yoshida Y."/>
            <person name="Kikawada T."/>
            <person name="Gusev O."/>
        </authorList>
    </citation>
    <scope>NUCLEOTIDE SEQUENCE</scope>
    <source>
        <strain evidence="4">NIAS01</strain>
        <tissue evidence="4">Whole body or cell culture</tissue>
    </source>
</reference>
<dbReference type="Gene3D" id="3.30.710.10">
    <property type="entry name" value="Potassium Channel Kv1.1, Chain A"/>
    <property type="match status" value="1"/>
</dbReference>
<dbReference type="CDD" id="cd18186">
    <property type="entry name" value="BTB_POZ_ZBTB_KLHL-like"/>
    <property type="match status" value="1"/>
</dbReference>
<comment type="caution">
    <text evidence="4">The sequence shown here is derived from an EMBL/GenBank/DDBJ whole genome shotgun (WGS) entry which is preliminary data.</text>
</comment>
<dbReference type="InterPro" id="IPR000210">
    <property type="entry name" value="BTB/POZ_dom"/>
</dbReference>
<evidence type="ECO:0000313" key="4">
    <source>
        <dbReference type="EMBL" id="KAG5666401.1"/>
    </source>
</evidence>
<evidence type="ECO:0000256" key="2">
    <source>
        <dbReference type="ARBA" id="ARBA00022737"/>
    </source>
</evidence>
<dbReference type="Pfam" id="PF13855">
    <property type="entry name" value="LRR_8"/>
    <property type="match status" value="1"/>
</dbReference>
<keyword evidence="2" id="KW-0677">Repeat</keyword>
<dbReference type="SMART" id="SM00369">
    <property type="entry name" value="LRR_TYP"/>
    <property type="match status" value="2"/>
</dbReference>
<dbReference type="PROSITE" id="PS50097">
    <property type="entry name" value="BTB"/>
    <property type="match status" value="1"/>
</dbReference>
<feature type="domain" description="BTB" evidence="3">
    <location>
        <begin position="259"/>
        <end position="323"/>
    </location>
</feature>
<evidence type="ECO:0000259" key="3">
    <source>
        <dbReference type="PROSITE" id="PS50097"/>
    </source>
</evidence>
<dbReference type="Gene3D" id="3.80.10.10">
    <property type="entry name" value="Ribonuclease Inhibitor"/>
    <property type="match status" value="1"/>
</dbReference>
<dbReference type="SMART" id="SM00225">
    <property type="entry name" value="BTB"/>
    <property type="match status" value="1"/>
</dbReference>
<dbReference type="Proteomes" id="UP001107558">
    <property type="component" value="Chromosome 4"/>
</dbReference>
<dbReference type="InterPro" id="IPR011333">
    <property type="entry name" value="SKP1/BTB/POZ_sf"/>
</dbReference>
<dbReference type="InterPro" id="IPR001611">
    <property type="entry name" value="Leu-rich_rpt"/>
</dbReference>
<dbReference type="OrthoDB" id="7759945at2759"/>
<dbReference type="InterPro" id="IPR003591">
    <property type="entry name" value="Leu-rich_rpt_typical-subtyp"/>
</dbReference>
<name>A0A9J6B961_POLVA</name>
<dbReference type="EMBL" id="JADBJN010000004">
    <property type="protein sequence ID" value="KAG5666401.1"/>
    <property type="molecule type" value="Genomic_DNA"/>
</dbReference>
<keyword evidence="1" id="KW-0433">Leucine-rich repeat</keyword>
<organism evidence="4 5">
    <name type="scientific">Polypedilum vanderplanki</name>
    <name type="common">Sleeping chironomid midge</name>
    <dbReference type="NCBI Taxonomy" id="319348"/>
    <lineage>
        <taxon>Eukaryota</taxon>
        <taxon>Metazoa</taxon>
        <taxon>Ecdysozoa</taxon>
        <taxon>Arthropoda</taxon>
        <taxon>Hexapoda</taxon>
        <taxon>Insecta</taxon>
        <taxon>Pterygota</taxon>
        <taxon>Neoptera</taxon>
        <taxon>Endopterygota</taxon>
        <taxon>Diptera</taxon>
        <taxon>Nematocera</taxon>
        <taxon>Chironomoidea</taxon>
        <taxon>Chironomidae</taxon>
        <taxon>Chironominae</taxon>
        <taxon>Polypedilum</taxon>
        <taxon>Polypedilum</taxon>
    </lineage>
</organism>
<dbReference type="AlphaFoldDB" id="A0A9J6B961"/>
<accession>A0A9J6B961</accession>
<gene>
    <name evidence="4" type="ORF">PVAND_014430</name>
</gene>
<dbReference type="SUPFAM" id="SSF54695">
    <property type="entry name" value="POZ domain"/>
    <property type="match status" value="1"/>
</dbReference>
<dbReference type="SUPFAM" id="SSF52058">
    <property type="entry name" value="L domain-like"/>
    <property type="match status" value="1"/>
</dbReference>
<dbReference type="PANTHER" id="PTHR24413">
    <property type="entry name" value="SPECKLE-TYPE POZ PROTEIN"/>
    <property type="match status" value="1"/>
</dbReference>
<keyword evidence="5" id="KW-1185">Reference proteome</keyword>
<evidence type="ECO:0000256" key="1">
    <source>
        <dbReference type="ARBA" id="ARBA00022614"/>
    </source>
</evidence>
<dbReference type="Pfam" id="PF00651">
    <property type="entry name" value="BTB"/>
    <property type="match status" value="1"/>
</dbReference>